<dbReference type="InterPro" id="IPR043136">
    <property type="entry name" value="B30.2/SPRY_sf"/>
</dbReference>
<dbReference type="InterPro" id="IPR050618">
    <property type="entry name" value="Ubq-SigPath_Reg"/>
</dbReference>
<gene>
    <name evidence="2" type="ORF">DFH08DRAFT_873679</name>
</gene>
<dbReference type="EMBL" id="JARIHO010000024">
    <property type="protein sequence ID" value="KAJ7342859.1"/>
    <property type="molecule type" value="Genomic_DNA"/>
</dbReference>
<feature type="region of interest" description="Disordered" evidence="1">
    <location>
        <begin position="1"/>
        <end position="47"/>
    </location>
</feature>
<proteinExistence type="predicted"/>
<organism evidence="2 3">
    <name type="scientific">Mycena albidolilacea</name>
    <dbReference type="NCBI Taxonomy" id="1033008"/>
    <lineage>
        <taxon>Eukaryota</taxon>
        <taxon>Fungi</taxon>
        <taxon>Dikarya</taxon>
        <taxon>Basidiomycota</taxon>
        <taxon>Agaricomycotina</taxon>
        <taxon>Agaricomycetes</taxon>
        <taxon>Agaricomycetidae</taxon>
        <taxon>Agaricales</taxon>
        <taxon>Marasmiineae</taxon>
        <taxon>Mycenaceae</taxon>
        <taxon>Mycena</taxon>
    </lineage>
</organism>
<evidence type="ECO:0000313" key="2">
    <source>
        <dbReference type="EMBL" id="KAJ7342859.1"/>
    </source>
</evidence>
<protein>
    <recommendedName>
        <fullName evidence="4">SPRY domain-containing protein</fullName>
    </recommendedName>
</protein>
<dbReference type="Gene3D" id="2.60.120.920">
    <property type="match status" value="1"/>
</dbReference>
<evidence type="ECO:0000313" key="3">
    <source>
        <dbReference type="Proteomes" id="UP001218218"/>
    </source>
</evidence>
<sequence>MFSLLFPKPKPQPYSPPPGPPPSLYAPPPGPPPSSGPAPPGYKLAAGQSHIESNVSNATRNDYDSADAFFGTDDHPRNPLFPATAFPPDHQDFGADKWGLVQRTDSTTSATKDPGMTSIVVALDEPTQWSRWPKHRLVLEERDTSKLMARYKNRGDTCLTSNFPIIAGNYNSIEKVGVYFELTVRRIEGNATIALGMQSLPYPPNRLPGWHRQSAALHFDDCRIYFDDSEGGVDYMQDVYDPRSRRSVQQPCIPAIKRGDTIGCGYEFASARGSLGSLFYTYNGKRLPTAFTAIFDPTKAERTEIDYDSAVEKAVDVYAAIGISDGPCTFEINFGRQKFKWEAGRRKEWSVDGILRQFGDGPPEYKA</sequence>
<dbReference type="PANTHER" id="PTHR12864">
    <property type="entry name" value="RAN BINDING PROTEIN 9-RELATED"/>
    <property type="match status" value="1"/>
</dbReference>
<keyword evidence="3" id="KW-1185">Reference proteome</keyword>
<dbReference type="AlphaFoldDB" id="A0AAD6ZW91"/>
<name>A0AAD6ZW91_9AGAR</name>
<dbReference type="Proteomes" id="UP001218218">
    <property type="component" value="Unassembled WGS sequence"/>
</dbReference>
<accession>A0AAD6ZW91</accession>
<evidence type="ECO:0008006" key="4">
    <source>
        <dbReference type="Google" id="ProtNLM"/>
    </source>
</evidence>
<feature type="compositionally biased region" description="Pro residues" evidence="1">
    <location>
        <begin position="8"/>
        <end position="40"/>
    </location>
</feature>
<reference evidence="2" key="1">
    <citation type="submission" date="2023-03" db="EMBL/GenBank/DDBJ databases">
        <title>Massive genome expansion in bonnet fungi (Mycena s.s.) driven by repeated elements and novel gene families across ecological guilds.</title>
        <authorList>
            <consortium name="Lawrence Berkeley National Laboratory"/>
            <person name="Harder C.B."/>
            <person name="Miyauchi S."/>
            <person name="Viragh M."/>
            <person name="Kuo A."/>
            <person name="Thoen E."/>
            <person name="Andreopoulos B."/>
            <person name="Lu D."/>
            <person name="Skrede I."/>
            <person name="Drula E."/>
            <person name="Henrissat B."/>
            <person name="Morin E."/>
            <person name="Kohler A."/>
            <person name="Barry K."/>
            <person name="LaButti K."/>
            <person name="Morin E."/>
            <person name="Salamov A."/>
            <person name="Lipzen A."/>
            <person name="Mereny Z."/>
            <person name="Hegedus B."/>
            <person name="Baldrian P."/>
            <person name="Stursova M."/>
            <person name="Weitz H."/>
            <person name="Taylor A."/>
            <person name="Grigoriev I.V."/>
            <person name="Nagy L.G."/>
            <person name="Martin F."/>
            <person name="Kauserud H."/>
        </authorList>
    </citation>
    <scope>NUCLEOTIDE SEQUENCE</scope>
    <source>
        <strain evidence="2">CBHHK002</strain>
    </source>
</reference>
<comment type="caution">
    <text evidence="2">The sequence shown here is derived from an EMBL/GenBank/DDBJ whole genome shotgun (WGS) entry which is preliminary data.</text>
</comment>
<evidence type="ECO:0000256" key="1">
    <source>
        <dbReference type="SAM" id="MobiDB-lite"/>
    </source>
</evidence>